<dbReference type="Gene3D" id="3.30.470.20">
    <property type="entry name" value="ATP-grasp fold, B domain"/>
    <property type="match status" value="1"/>
</dbReference>
<dbReference type="GO" id="GO:0005524">
    <property type="term" value="F:ATP binding"/>
    <property type="evidence" value="ECO:0007669"/>
    <property type="project" value="UniProtKB-UniRule"/>
</dbReference>
<keyword evidence="1" id="KW-0547">Nucleotide-binding</keyword>
<reference evidence="3 4" key="2">
    <citation type="submission" date="2018-06" db="EMBL/GenBank/DDBJ databases">
        <authorList>
            <person name="Zhirakovskaya E."/>
        </authorList>
    </citation>
    <scope>NUCLEOTIDE SEQUENCE [LARGE SCALE GENOMIC DNA]</scope>
    <source>
        <strain evidence="3 4">FBKL4.011</strain>
    </source>
</reference>
<accession>A0A364K983</accession>
<proteinExistence type="predicted"/>
<keyword evidence="4" id="KW-1185">Reference proteome</keyword>
<dbReference type="EMBL" id="QJKK01000001">
    <property type="protein sequence ID" value="RAL26853.1"/>
    <property type="molecule type" value="Genomic_DNA"/>
</dbReference>
<dbReference type="PROSITE" id="PS50975">
    <property type="entry name" value="ATP_GRASP"/>
    <property type="match status" value="1"/>
</dbReference>
<dbReference type="Proteomes" id="UP000251213">
    <property type="component" value="Unassembled WGS sequence"/>
</dbReference>
<dbReference type="Pfam" id="PF14398">
    <property type="entry name" value="ATPgrasp_YheCD"/>
    <property type="match status" value="1"/>
</dbReference>
<reference evidence="3 4" key="1">
    <citation type="submission" date="2018-06" db="EMBL/GenBank/DDBJ databases">
        <title>Thermoflavimicrobium daqus sp. nov., a thermophilic microbe isolated from Moutai-flavour Daqu.</title>
        <authorList>
            <person name="Wang X."/>
            <person name="Zhou H."/>
        </authorList>
    </citation>
    <scope>NUCLEOTIDE SEQUENCE [LARGE SCALE GENOMIC DNA]</scope>
    <source>
        <strain evidence="3 4">FBKL4.011</strain>
    </source>
</reference>
<keyword evidence="1" id="KW-0067">ATP-binding</keyword>
<dbReference type="AlphaFoldDB" id="A0A364K983"/>
<name>A0A364K983_9BACL</name>
<evidence type="ECO:0000256" key="1">
    <source>
        <dbReference type="PROSITE-ProRule" id="PRU00409"/>
    </source>
</evidence>
<gene>
    <name evidence="3" type="ORF">DL897_02045</name>
</gene>
<feature type="domain" description="ATP-grasp" evidence="2">
    <location>
        <begin position="217"/>
        <end position="449"/>
    </location>
</feature>
<sequence length="478" mass="54840">MGRSRIQIKVIPERHFPANTNINMSRFLVKKLGIHSPSIRVMFGSSIHIGQIYLNRKKSSTILISSELASKLYLPNQSSVYAQFDPQALRLKLGPLLGILMNTPTSENAKQIFGAMTRFLEECALCGSMYGIQVAICFPENILIRKKSIIGWIYEKGKWIQKILPFPDVIYNRITSRKIEQQETLQAKLKHLRTYYQVPIFNEKFLNKWQVHQILCNDEKMQDMLPETTLFSFSHLKEMLQRYPILYLKPANGSLGGGIIRLIRQNGRIIYQSTTPSGTLTRLTHSLYHMNQILKQRIKKQSYLIQQGLNLVKCEGRPVDFRVLVQKNRSGNWTITSAVGRIANNQHIVSNLAKGGTIRKASDLLKELKQIRKPSISQLRKKALEIAKTFESLADGHFAELGIDLAIDQKGDIWLLEINSKPSKTDDSMISSTNSTRPSVYRLMEYTHFLTGLKEPTLFKTKKSFPTFMYQRRTMCND</sequence>
<evidence type="ECO:0000259" key="2">
    <source>
        <dbReference type="PROSITE" id="PS50975"/>
    </source>
</evidence>
<dbReference type="InterPro" id="IPR026838">
    <property type="entry name" value="YheC/D"/>
</dbReference>
<comment type="caution">
    <text evidence="3">The sequence shown here is derived from an EMBL/GenBank/DDBJ whole genome shotgun (WGS) entry which is preliminary data.</text>
</comment>
<evidence type="ECO:0000313" key="4">
    <source>
        <dbReference type="Proteomes" id="UP000251213"/>
    </source>
</evidence>
<dbReference type="GO" id="GO:0046872">
    <property type="term" value="F:metal ion binding"/>
    <property type="evidence" value="ECO:0007669"/>
    <property type="project" value="InterPro"/>
</dbReference>
<dbReference type="OrthoDB" id="7869153at2"/>
<evidence type="ECO:0000313" key="3">
    <source>
        <dbReference type="EMBL" id="RAL26853.1"/>
    </source>
</evidence>
<dbReference type="InterPro" id="IPR011761">
    <property type="entry name" value="ATP-grasp"/>
</dbReference>
<organism evidence="3 4">
    <name type="scientific">Thermoflavimicrobium daqui</name>
    <dbReference type="NCBI Taxonomy" id="2137476"/>
    <lineage>
        <taxon>Bacteria</taxon>
        <taxon>Bacillati</taxon>
        <taxon>Bacillota</taxon>
        <taxon>Bacilli</taxon>
        <taxon>Bacillales</taxon>
        <taxon>Thermoactinomycetaceae</taxon>
        <taxon>Thermoflavimicrobium</taxon>
    </lineage>
</organism>
<dbReference type="SUPFAM" id="SSF56059">
    <property type="entry name" value="Glutathione synthetase ATP-binding domain-like"/>
    <property type="match status" value="1"/>
</dbReference>
<protein>
    <recommendedName>
        <fullName evidence="2">ATP-grasp domain-containing protein</fullName>
    </recommendedName>
</protein>
<dbReference type="RefSeq" id="WP_113657458.1">
    <property type="nucleotide sequence ID" value="NZ_KZ845663.1"/>
</dbReference>